<evidence type="ECO:0000313" key="3">
    <source>
        <dbReference type="Proteomes" id="UP001165060"/>
    </source>
</evidence>
<accession>A0ABQ6MGE0</accession>
<protein>
    <submittedName>
        <fullName evidence="2">Uncharacterized protein</fullName>
    </submittedName>
</protein>
<keyword evidence="3" id="KW-1185">Reference proteome</keyword>
<sequence>MLLASASLPGLLTITDPPLSYLDQDEIVVSCVATNRDAASITSRSRFVCTKAALVRVRTEASSEVAASPSYQIKISLQQHLPPPGTLAPLALTFTMPSSPNPPPATDPTGSSSEEDVMALLSLAQSSPPPTPPLPPPSTLTVDVLAGPPLRLSLTSVMPLSSPIYSSLVSVLVSVTPGAGPSKILGFNYNEARVTPAAKLDEVELAESEELEASFFVRKSAEDAGNYEDTVLCCRTESSSVSLDLSPGLPPPAAPKPAAAADDDASLRLRLSVSPALPTARSQFKVKVVVPQHLSSSSRFLIRVNERSADPYDDVAQASITPVDVLCPLGSDGTCEFRFTADAPGAHALPSFAVYNVEKGRWLGVKEVEGGGSVLVAGARSRE</sequence>
<proteinExistence type="predicted"/>
<evidence type="ECO:0000256" key="1">
    <source>
        <dbReference type="SAM" id="MobiDB-lite"/>
    </source>
</evidence>
<reference evidence="2 3" key="1">
    <citation type="journal article" date="2023" name="Commun. Biol.">
        <title>Genome analysis of Parmales, the sister group of diatoms, reveals the evolutionary specialization of diatoms from phago-mixotrophs to photoautotrophs.</title>
        <authorList>
            <person name="Ban H."/>
            <person name="Sato S."/>
            <person name="Yoshikawa S."/>
            <person name="Yamada K."/>
            <person name="Nakamura Y."/>
            <person name="Ichinomiya M."/>
            <person name="Sato N."/>
            <person name="Blanc-Mathieu R."/>
            <person name="Endo H."/>
            <person name="Kuwata A."/>
            <person name="Ogata H."/>
        </authorList>
    </citation>
    <scope>NUCLEOTIDE SEQUENCE [LARGE SCALE GENOMIC DNA]</scope>
</reference>
<dbReference type="Proteomes" id="UP001165060">
    <property type="component" value="Unassembled WGS sequence"/>
</dbReference>
<comment type="caution">
    <text evidence="2">The sequence shown here is derived from an EMBL/GenBank/DDBJ whole genome shotgun (WGS) entry which is preliminary data.</text>
</comment>
<name>A0ABQ6MGE0_9STRA</name>
<gene>
    <name evidence="2" type="ORF">TeGR_g9412</name>
</gene>
<evidence type="ECO:0000313" key="2">
    <source>
        <dbReference type="EMBL" id="GMI25611.1"/>
    </source>
</evidence>
<dbReference type="EMBL" id="BRYB01002797">
    <property type="protein sequence ID" value="GMI25611.1"/>
    <property type="molecule type" value="Genomic_DNA"/>
</dbReference>
<feature type="region of interest" description="Disordered" evidence="1">
    <location>
        <begin position="95"/>
        <end position="114"/>
    </location>
</feature>
<organism evidence="2 3">
    <name type="scientific">Tetraparma gracilis</name>
    <dbReference type="NCBI Taxonomy" id="2962635"/>
    <lineage>
        <taxon>Eukaryota</taxon>
        <taxon>Sar</taxon>
        <taxon>Stramenopiles</taxon>
        <taxon>Ochrophyta</taxon>
        <taxon>Bolidophyceae</taxon>
        <taxon>Parmales</taxon>
        <taxon>Triparmaceae</taxon>
        <taxon>Tetraparma</taxon>
    </lineage>
</organism>